<proteinExistence type="predicted"/>
<protein>
    <submittedName>
        <fullName evidence="2">DUF1992 domain-containing protein</fullName>
    </submittedName>
</protein>
<dbReference type="InterPro" id="IPR018961">
    <property type="entry name" value="DnaJ_homolog_subfam-C_membr-28"/>
</dbReference>
<reference evidence="2 3" key="1">
    <citation type="submission" date="2020-07" db="EMBL/GenBank/DDBJ databases">
        <title>Characterization of Pectobacterium aroidearum strains causing soft rot on Amorphophallus konjac.</title>
        <authorList>
            <person name="Xie H."/>
        </authorList>
    </citation>
    <scope>NUCLEOTIDE SEQUENCE [LARGE SCALE GENOMIC DNA]</scope>
    <source>
        <strain evidence="2 3">MY7</strain>
    </source>
</reference>
<evidence type="ECO:0000313" key="3">
    <source>
        <dbReference type="Proteomes" id="UP000557749"/>
    </source>
</evidence>
<feature type="domain" description="DnaJ homologue subfamily C member 28 conserved" evidence="1">
    <location>
        <begin position="7"/>
        <end position="73"/>
    </location>
</feature>
<comment type="caution">
    <text evidence="2">The sequence shown here is derived from an EMBL/GenBank/DDBJ whole genome shotgun (WGS) entry which is preliminary data.</text>
</comment>
<name>A0AAW3SX12_9GAMM</name>
<dbReference type="Proteomes" id="UP000557749">
    <property type="component" value="Unassembled WGS sequence"/>
</dbReference>
<dbReference type="RefSeq" id="WP_180779709.1">
    <property type="nucleotide sequence ID" value="NZ_CP065044.1"/>
</dbReference>
<evidence type="ECO:0000313" key="2">
    <source>
        <dbReference type="EMBL" id="MBA5206359.1"/>
    </source>
</evidence>
<dbReference type="EMBL" id="JACERJ010000024">
    <property type="protein sequence ID" value="MBA5206359.1"/>
    <property type="molecule type" value="Genomic_DNA"/>
</dbReference>
<dbReference type="PANTHER" id="PTHR39158:SF1">
    <property type="entry name" value="DNAJ HOMOLOG SUBFAMILY C MEMBER 28"/>
    <property type="match status" value="1"/>
</dbReference>
<dbReference type="InterPro" id="IPR052573">
    <property type="entry name" value="DnaJ_C_subfamily_28"/>
</dbReference>
<dbReference type="AlphaFoldDB" id="A0AAW3SX12"/>
<gene>
    <name evidence="2" type="ORF">H2Y57_22045</name>
</gene>
<dbReference type="GeneID" id="67792308"/>
<dbReference type="NCBIfam" id="NF007572">
    <property type="entry name" value="PRK10203.1"/>
    <property type="match status" value="1"/>
</dbReference>
<sequence length="119" mass="13841">MWLIDELVEKHIRKAQEDGVFDNLSGTGSPLILDDDSGVPQELRTAYRLLKNAGYLPVELQERKDALQLTDFLKTVSRDSSEYEDISRRLRMLEVSLQQKGVNTDFLHQEYKIQLNKKF</sequence>
<evidence type="ECO:0000259" key="1">
    <source>
        <dbReference type="Pfam" id="PF09350"/>
    </source>
</evidence>
<dbReference type="Pfam" id="PF09350">
    <property type="entry name" value="DJC28_CD"/>
    <property type="match status" value="1"/>
</dbReference>
<dbReference type="PANTHER" id="PTHR39158">
    <property type="entry name" value="OS08G0560600 PROTEIN"/>
    <property type="match status" value="1"/>
</dbReference>
<accession>A0AAW3SX12</accession>
<organism evidence="2 3">
    <name type="scientific">Pectobacterium aroidearum</name>
    <dbReference type="NCBI Taxonomy" id="1201031"/>
    <lineage>
        <taxon>Bacteria</taxon>
        <taxon>Pseudomonadati</taxon>
        <taxon>Pseudomonadota</taxon>
        <taxon>Gammaproteobacteria</taxon>
        <taxon>Enterobacterales</taxon>
        <taxon>Pectobacteriaceae</taxon>
        <taxon>Pectobacterium</taxon>
    </lineage>
</organism>